<keyword evidence="1" id="KW-0175">Coiled coil</keyword>
<name>A0A8J6HGF7_TENMO</name>
<sequence>MSLRRKTLAVGIKIEPVIIFTSDGVVCTACAIELPSDSRFEVKQHIESREHLKSCKLQKIRDIIKLMWEVQRLCSYEENLMYSGQEREGMPKSPKARKESSKGEREEGRMSEEGLNLFRKSSRTERSPNRSEEENQSKEMDKEMKTTMIREMREEIKTLRKELAAVREENGELRKELATVREEMRGREEKGQLEKADWMKRMKKIEEKMEQREKKERKNNVIITGIGAISGNIERGVEEWLEREIGVKVNVKEAFKINKDKIMLAKIESWEQKKNIMLNDDLTKEERETQKKLRELSREERDAGKIGYRKIQINGDWFRWDERQEKLKKIF</sequence>
<protein>
    <submittedName>
        <fullName evidence="3">Uncharacterized protein</fullName>
    </submittedName>
</protein>
<dbReference type="Proteomes" id="UP000719412">
    <property type="component" value="Unassembled WGS sequence"/>
</dbReference>
<reference evidence="3" key="2">
    <citation type="submission" date="2021-08" db="EMBL/GenBank/DDBJ databases">
        <authorList>
            <person name="Eriksson T."/>
        </authorList>
    </citation>
    <scope>NUCLEOTIDE SEQUENCE</scope>
    <source>
        <strain evidence="3">Stoneville</strain>
        <tissue evidence="3">Whole head</tissue>
    </source>
</reference>
<gene>
    <name evidence="3" type="ORF">GEV33_008531</name>
</gene>
<feature type="region of interest" description="Disordered" evidence="2">
    <location>
        <begin position="85"/>
        <end position="141"/>
    </location>
</feature>
<organism evidence="3 4">
    <name type="scientific">Tenebrio molitor</name>
    <name type="common">Yellow mealworm beetle</name>
    <dbReference type="NCBI Taxonomy" id="7067"/>
    <lineage>
        <taxon>Eukaryota</taxon>
        <taxon>Metazoa</taxon>
        <taxon>Ecdysozoa</taxon>
        <taxon>Arthropoda</taxon>
        <taxon>Hexapoda</taxon>
        <taxon>Insecta</taxon>
        <taxon>Pterygota</taxon>
        <taxon>Neoptera</taxon>
        <taxon>Endopterygota</taxon>
        <taxon>Coleoptera</taxon>
        <taxon>Polyphaga</taxon>
        <taxon>Cucujiformia</taxon>
        <taxon>Tenebrionidae</taxon>
        <taxon>Tenebrio</taxon>
    </lineage>
</organism>
<proteinExistence type="predicted"/>
<feature type="compositionally biased region" description="Basic and acidic residues" evidence="2">
    <location>
        <begin position="85"/>
        <end position="112"/>
    </location>
</feature>
<evidence type="ECO:0000313" key="3">
    <source>
        <dbReference type="EMBL" id="KAH0814259.1"/>
    </source>
</evidence>
<evidence type="ECO:0000313" key="4">
    <source>
        <dbReference type="Proteomes" id="UP000719412"/>
    </source>
</evidence>
<feature type="compositionally biased region" description="Basic and acidic residues" evidence="2">
    <location>
        <begin position="122"/>
        <end position="141"/>
    </location>
</feature>
<dbReference type="EMBL" id="JABDTM020024464">
    <property type="protein sequence ID" value="KAH0814259.1"/>
    <property type="molecule type" value="Genomic_DNA"/>
</dbReference>
<dbReference type="AlphaFoldDB" id="A0A8J6HGF7"/>
<accession>A0A8J6HGF7</accession>
<keyword evidence="4" id="KW-1185">Reference proteome</keyword>
<evidence type="ECO:0000256" key="1">
    <source>
        <dbReference type="SAM" id="Coils"/>
    </source>
</evidence>
<evidence type="ECO:0000256" key="2">
    <source>
        <dbReference type="SAM" id="MobiDB-lite"/>
    </source>
</evidence>
<comment type="caution">
    <text evidence="3">The sequence shown here is derived from an EMBL/GenBank/DDBJ whole genome shotgun (WGS) entry which is preliminary data.</text>
</comment>
<reference evidence="3" key="1">
    <citation type="journal article" date="2020" name="J Insects Food Feed">
        <title>The yellow mealworm (Tenebrio molitor) genome: a resource for the emerging insects as food and feed industry.</title>
        <authorList>
            <person name="Eriksson T."/>
            <person name="Andere A."/>
            <person name="Kelstrup H."/>
            <person name="Emery V."/>
            <person name="Picard C."/>
        </authorList>
    </citation>
    <scope>NUCLEOTIDE SEQUENCE</scope>
    <source>
        <strain evidence="3">Stoneville</strain>
        <tissue evidence="3">Whole head</tissue>
    </source>
</reference>
<feature type="coiled-coil region" evidence="1">
    <location>
        <begin position="142"/>
        <end position="219"/>
    </location>
</feature>